<sequence>MSGKRFGRWKLEDIVKGLILKYFSFKALHFIQSSGLLSVPSVTTLKRWVLNFKTAPGIQSNIIKIIAQQIKSNETPNGNLAVLCIDEIKLPTNI</sequence>
<evidence type="ECO:0000313" key="1">
    <source>
        <dbReference type="EMBL" id="CDW20298.1"/>
    </source>
</evidence>
<organism evidence="1">
    <name type="scientific">Lepeophtheirus salmonis</name>
    <name type="common">Salmon louse</name>
    <name type="synonym">Caligus salmonis</name>
    <dbReference type="NCBI Taxonomy" id="72036"/>
    <lineage>
        <taxon>Eukaryota</taxon>
        <taxon>Metazoa</taxon>
        <taxon>Ecdysozoa</taxon>
        <taxon>Arthropoda</taxon>
        <taxon>Crustacea</taxon>
        <taxon>Multicrustacea</taxon>
        <taxon>Hexanauplia</taxon>
        <taxon>Copepoda</taxon>
        <taxon>Siphonostomatoida</taxon>
        <taxon>Caligidae</taxon>
        <taxon>Lepeophtheirus</taxon>
    </lineage>
</organism>
<reference evidence="1" key="1">
    <citation type="submission" date="2014-05" db="EMBL/GenBank/DDBJ databases">
        <authorList>
            <person name="Chronopoulou M."/>
        </authorList>
    </citation>
    <scope>NUCLEOTIDE SEQUENCE</scope>
    <source>
        <tissue evidence="1">Whole organism</tissue>
    </source>
</reference>
<dbReference type="AlphaFoldDB" id="A0A0K2T2N5"/>
<protein>
    <submittedName>
        <fullName evidence="1">Uncharacterized protein</fullName>
    </submittedName>
</protein>
<name>A0A0K2T2N5_LEPSM</name>
<dbReference type="EMBL" id="HACA01002937">
    <property type="protein sequence ID" value="CDW20298.1"/>
    <property type="molecule type" value="Transcribed_RNA"/>
</dbReference>
<proteinExistence type="predicted"/>
<accession>A0A0K2T2N5</accession>